<dbReference type="Proteomes" id="UP001595772">
    <property type="component" value="Unassembled WGS sequence"/>
</dbReference>
<comment type="subcellular location">
    <subcellularLocation>
        <location evidence="1">Cell membrane</location>
        <topology evidence="1">Single-pass membrane protein</topology>
    </subcellularLocation>
</comment>
<evidence type="ECO:0000313" key="10">
    <source>
        <dbReference type="Proteomes" id="UP001595772"/>
    </source>
</evidence>
<reference evidence="10" key="1">
    <citation type="journal article" date="2019" name="Int. J. Syst. Evol. Microbiol.">
        <title>The Global Catalogue of Microorganisms (GCM) 10K type strain sequencing project: providing services to taxonomists for standard genome sequencing and annotation.</title>
        <authorList>
            <consortium name="The Broad Institute Genomics Platform"/>
            <consortium name="The Broad Institute Genome Sequencing Center for Infectious Disease"/>
            <person name="Wu L."/>
            <person name="Ma J."/>
        </authorList>
    </citation>
    <scope>NUCLEOTIDE SEQUENCE [LARGE SCALE GENOMIC DNA]</scope>
    <source>
        <strain evidence="10">IBRC-M 10703</strain>
    </source>
</reference>
<keyword evidence="4 7" id="KW-0812">Transmembrane</keyword>
<evidence type="ECO:0000256" key="3">
    <source>
        <dbReference type="ARBA" id="ARBA00022475"/>
    </source>
</evidence>
<protein>
    <submittedName>
        <fullName evidence="9">Type VII secretion protein EssA</fullName>
    </submittedName>
</protein>
<organism evidence="9 10">
    <name type="scientific">Oceanobacillus longus</name>
    <dbReference type="NCBI Taxonomy" id="930120"/>
    <lineage>
        <taxon>Bacteria</taxon>
        <taxon>Bacillati</taxon>
        <taxon>Bacillota</taxon>
        <taxon>Bacilli</taxon>
        <taxon>Bacillales</taxon>
        <taxon>Bacillaceae</taxon>
        <taxon>Oceanobacillus</taxon>
    </lineage>
</organism>
<keyword evidence="6 7" id="KW-0472">Membrane</keyword>
<proteinExistence type="inferred from homology"/>
<dbReference type="NCBIfam" id="TIGR03927">
    <property type="entry name" value="T7SS_EssA_Firm"/>
    <property type="match status" value="1"/>
</dbReference>
<keyword evidence="3" id="KW-1003">Cell membrane</keyword>
<name>A0ABV8H1V2_9BACI</name>
<keyword evidence="10" id="KW-1185">Reference proteome</keyword>
<evidence type="ECO:0000256" key="8">
    <source>
        <dbReference type="SAM" id="SignalP"/>
    </source>
</evidence>
<keyword evidence="5 7" id="KW-1133">Transmembrane helix</keyword>
<evidence type="ECO:0000256" key="2">
    <source>
        <dbReference type="ARBA" id="ARBA00008570"/>
    </source>
</evidence>
<comment type="caution">
    <text evidence="9">The sequence shown here is derived from an EMBL/GenBank/DDBJ whole genome shotgun (WGS) entry which is preliminary data.</text>
</comment>
<evidence type="ECO:0000256" key="6">
    <source>
        <dbReference type="ARBA" id="ARBA00023136"/>
    </source>
</evidence>
<evidence type="ECO:0000313" key="9">
    <source>
        <dbReference type="EMBL" id="MFC4024359.1"/>
    </source>
</evidence>
<dbReference type="InterPro" id="IPR018920">
    <property type="entry name" value="EssA/YueC"/>
</dbReference>
<dbReference type="Pfam" id="PF10661">
    <property type="entry name" value="EssA"/>
    <property type="match status" value="1"/>
</dbReference>
<keyword evidence="8" id="KW-0732">Signal</keyword>
<dbReference type="InterPro" id="IPR034026">
    <property type="entry name" value="EssA"/>
</dbReference>
<accession>A0ABV8H1V2</accession>
<evidence type="ECO:0000256" key="1">
    <source>
        <dbReference type="ARBA" id="ARBA00004162"/>
    </source>
</evidence>
<feature type="transmembrane region" description="Helical" evidence="7">
    <location>
        <begin position="123"/>
        <end position="143"/>
    </location>
</feature>
<dbReference type="EMBL" id="JBHSAO010000008">
    <property type="protein sequence ID" value="MFC4024359.1"/>
    <property type="molecule type" value="Genomic_DNA"/>
</dbReference>
<feature type="chain" id="PRO_5045259340" evidence="8">
    <location>
        <begin position="23"/>
        <end position="151"/>
    </location>
</feature>
<evidence type="ECO:0000256" key="4">
    <source>
        <dbReference type="ARBA" id="ARBA00022692"/>
    </source>
</evidence>
<gene>
    <name evidence="9" type="primary">essA</name>
    <name evidence="9" type="ORF">ACFOUV_11190</name>
</gene>
<feature type="signal peptide" evidence="8">
    <location>
        <begin position="1"/>
        <end position="22"/>
    </location>
</feature>
<evidence type="ECO:0000256" key="5">
    <source>
        <dbReference type="ARBA" id="ARBA00022989"/>
    </source>
</evidence>
<sequence>MKKKLLSLFVLFGITLPVPLYAEEERNPVEPNIYEKEEINIYNNFQDNLIQREELPAEQQYLTFEKPKDTESNVLKDQLFESTVTEKNTITTKADHLNLFSEADNQTKQRSESEQTSQSSSSIITVMVAVVVIVIAAMFFLIIPRLKNTSS</sequence>
<comment type="similarity">
    <text evidence="2">Belongs to the EssA family.</text>
</comment>
<evidence type="ECO:0000256" key="7">
    <source>
        <dbReference type="SAM" id="Phobius"/>
    </source>
</evidence>
<dbReference type="RefSeq" id="WP_379496855.1">
    <property type="nucleotide sequence ID" value="NZ_JBHSAO010000008.1"/>
</dbReference>